<dbReference type="AlphaFoldDB" id="A0AAD5PT36"/>
<accession>A0AAD5PT36</accession>
<evidence type="ECO:0000313" key="2">
    <source>
        <dbReference type="EMBL" id="KAI9558467.1"/>
    </source>
</evidence>
<keyword evidence="1" id="KW-1133">Transmembrane helix</keyword>
<name>A0AAD5PT36_9CRUS</name>
<evidence type="ECO:0000256" key="1">
    <source>
        <dbReference type="SAM" id="Phobius"/>
    </source>
</evidence>
<protein>
    <submittedName>
        <fullName evidence="2">Uncharacterized protein</fullName>
    </submittedName>
</protein>
<keyword evidence="1" id="KW-0472">Membrane</keyword>
<dbReference type="Proteomes" id="UP000820818">
    <property type="component" value="Linkage Group LG5"/>
</dbReference>
<gene>
    <name evidence="2" type="ORF">GHT06_015254</name>
</gene>
<dbReference type="EMBL" id="WJBH02000005">
    <property type="protein sequence ID" value="KAI9558467.1"/>
    <property type="molecule type" value="Genomic_DNA"/>
</dbReference>
<proteinExistence type="predicted"/>
<keyword evidence="3" id="KW-1185">Reference proteome</keyword>
<keyword evidence="1" id="KW-0812">Transmembrane</keyword>
<comment type="caution">
    <text evidence="2">The sequence shown here is derived from an EMBL/GenBank/DDBJ whole genome shotgun (WGS) entry which is preliminary data.</text>
</comment>
<evidence type="ECO:0000313" key="3">
    <source>
        <dbReference type="Proteomes" id="UP000820818"/>
    </source>
</evidence>
<organism evidence="2 3">
    <name type="scientific">Daphnia sinensis</name>
    <dbReference type="NCBI Taxonomy" id="1820382"/>
    <lineage>
        <taxon>Eukaryota</taxon>
        <taxon>Metazoa</taxon>
        <taxon>Ecdysozoa</taxon>
        <taxon>Arthropoda</taxon>
        <taxon>Crustacea</taxon>
        <taxon>Branchiopoda</taxon>
        <taxon>Diplostraca</taxon>
        <taxon>Cladocera</taxon>
        <taxon>Anomopoda</taxon>
        <taxon>Daphniidae</taxon>
        <taxon>Daphnia</taxon>
        <taxon>Daphnia similis group</taxon>
    </lineage>
</organism>
<feature type="transmembrane region" description="Helical" evidence="1">
    <location>
        <begin position="92"/>
        <end position="111"/>
    </location>
</feature>
<sequence>MIQSIVGFFGAHGSALATYRAMHGKVDKNANGITFLPMSELVMRLSAFHRPGIDKVTIVFHNFTSLTVKSQNLMAILSDFQKANVMAKDVSFVSYGNISTLLTLFSIRLWLAVTR</sequence>
<reference evidence="2 3" key="1">
    <citation type="submission" date="2022-05" db="EMBL/GenBank/DDBJ databases">
        <title>A multi-omics perspective on studying reproductive biology in Daphnia sinensis.</title>
        <authorList>
            <person name="Jia J."/>
        </authorList>
    </citation>
    <scope>NUCLEOTIDE SEQUENCE [LARGE SCALE GENOMIC DNA]</scope>
    <source>
        <strain evidence="2 3">WSL</strain>
    </source>
</reference>